<keyword evidence="2" id="KW-1185">Reference proteome</keyword>
<evidence type="ECO:0000313" key="2">
    <source>
        <dbReference type="Proteomes" id="UP000799754"/>
    </source>
</evidence>
<organism evidence="1 2">
    <name type="scientific">Macroventuria anomochaeta</name>
    <dbReference type="NCBI Taxonomy" id="301207"/>
    <lineage>
        <taxon>Eukaryota</taxon>
        <taxon>Fungi</taxon>
        <taxon>Dikarya</taxon>
        <taxon>Ascomycota</taxon>
        <taxon>Pezizomycotina</taxon>
        <taxon>Dothideomycetes</taxon>
        <taxon>Pleosporomycetidae</taxon>
        <taxon>Pleosporales</taxon>
        <taxon>Pleosporineae</taxon>
        <taxon>Didymellaceae</taxon>
        <taxon>Macroventuria</taxon>
    </lineage>
</organism>
<evidence type="ECO:0000313" key="1">
    <source>
        <dbReference type="EMBL" id="KAF2630416.1"/>
    </source>
</evidence>
<gene>
    <name evidence="1" type="ORF">BU25DRAFT_484485</name>
</gene>
<proteinExistence type="predicted"/>
<dbReference type="Proteomes" id="UP000799754">
    <property type="component" value="Unassembled WGS sequence"/>
</dbReference>
<accession>A0ACB6S8D9</accession>
<comment type="caution">
    <text evidence="1">The sequence shown here is derived from an EMBL/GenBank/DDBJ whole genome shotgun (WGS) entry which is preliminary data.</text>
</comment>
<sequence length="398" mass="44316">MSEPKDHVAYHDGYSKGLEFSLSVCLCYTLCVLALRLYIRWRAFGTDDFIVSLSTVLAFVFFGCNYACRAAGLGRPTDTLSSQQDTFEKLNALTLVSNLAWITALCLSKLAIVSMLLHTTVTASHQRLQYSVGALVLTQCIISIILMTAGCTAFEGLAWDVRSNDKACPRQELRWHVITGLDVATELAILVLPFQLVWKLQMSTKNKFIVIAAFWLRVPTLVFTILRDNATKNLGSTADISLTAAMVVVWQAIEMSYSIAAATIAALRRFTESLNTGFGHGELIRVHGHSQGYKMSDRSASLKGSTASKPSTIVEPIPNRMSRQEFRTIPREGGDFQLLKLRPETLQNKVTVSSLPKRSGVKERPDQNVRLEDNSIRHDIRYSVHYDEDPLVSGQHNQ</sequence>
<protein>
    <submittedName>
        <fullName evidence="1">Uncharacterized protein</fullName>
    </submittedName>
</protein>
<dbReference type="EMBL" id="MU006707">
    <property type="protein sequence ID" value="KAF2630416.1"/>
    <property type="molecule type" value="Genomic_DNA"/>
</dbReference>
<name>A0ACB6S8D9_9PLEO</name>
<reference evidence="1" key="1">
    <citation type="journal article" date="2020" name="Stud. Mycol.">
        <title>101 Dothideomycetes genomes: a test case for predicting lifestyles and emergence of pathogens.</title>
        <authorList>
            <person name="Haridas S."/>
            <person name="Albert R."/>
            <person name="Binder M."/>
            <person name="Bloem J."/>
            <person name="Labutti K."/>
            <person name="Salamov A."/>
            <person name="Andreopoulos B."/>
            <person name="Baker S."/>
            <person name="Barry K."/>
            <person name="Bills G."/>
            <person name="Bluhm B."/>
            <person name="Cannon C."/>
            <person name="Castanera R."/>
            <person name="Culley D."/>
            <person name="Daum C."/>
            <person name="Ezra D."/>
            <person name="Gonzalez J."/>
            <person name="Henrissat B."/>
            <person name="Kuo A."/>
            <person name="Liang C."/>
            <person name="Lipzen A."/>
            <person name="Lutzoni F."/>
            <person name="Magnuson J."/>
            <person name="Mondo S."/>
            <person name="Nolan M."/>
            <person name="Ohm R."/>
            <person name="Pangilinan J."/>
            <person name="Park H.-J."/>
            <person name="Ramirez L."/>
            <person name="Alfaro M."/>
            <person name="Sun H."/>
            <person name="Tritt A."/>
            <person name="Yoshinaga Y."/>
            <person name="Zwiers L.-H."/>
            <person name="Turgeon B."/>
            <person name="Goodwin S."/>
            <person name="Spatafora J."/>
            <person name="Crous P."/>
            <person name="Grigoriev I."/>
        </authorList>
    </citation>
    <scope>NUCLEOTIDE SEQUENCE</scope>
    <source>
        <strain evidence="1">CBS 525.71</strain>
    </source>
</reference>